<reference evidence="11 13" key="3">
    <citation type="journal article" date="2014" name="PLoS Genet.">
        <title>Phylogenetically driven sequencing of extremely halophilic archaea reveals strategies for static and dynamic osmo-response.</title>
        <authorList>
            <person name="Becker E.A."/>
            <person name="Seitzer P.M."/>
            <person name="Tritt A."/>
            <person name="Larsen D."/>
            <person name="Krusor M."/>
            <person name="Yao A.I."/>
            <person name="Wu D."/>
            <person name="Madern D."/>
            <person name="Eisen J.A."/>
            <person name="Darling A.E."/>
            <person name="Facciotti M.T."/>
        </authorList>
    </citation>
    <scope>NUCLEOTIDE SEQUENCE [LARGE SCALE GENOMIC DNA]</scope>
    <source>
        <strain evidence="13">ATCC 43099 / DSM 3394 / CCM 3739 / CIP 104546 / IAM 13178 / JCM 8861 / NBRC 102185 / NCIMB 2190 / MS3</strain>
        <strain evidence="11">MS-3</strain>
    </source>
</reference>
<comment type="subcellular location">
    <subcellularLocation>
        <location evidence="1 7">Cell membrane</location>
        <topology evidence="1 7">Multi-pass membrane protein</topology>
    </subcellularLocation>
</comment>
<proteinExistence type="inferred from homology"/>
<evidence type="ECO:0000256" key="2">
    <source>
        <dbReference type="ARBA" id="ARBA00022448"/>
    </source>
</evidence>
<reference evidence="10" key="4">
    <citation type="submission" date="2016-09" db="EMBL/GenBank/DDBJ databases">
        <authorList>
            <person name="Pfeiffer F."/>
        </authorList>
    </citation>
    <scope>NUCLEOTIDE SEQUENCE</scope>
    <source>
        <strain evidence="10">ATCC 43099</strain>
    </source>
</reference>
<dbReference type="InterPro" id="IPR005769">
    <property type="entry name" value="PhnE/PtxC"/>
</dbReference>
<feature type="transmembrane region" description="Helical" evidence="7">
    <location>
        <begin position="331"/>
        <end position="352"/>
    </location>
</feature>
<dbReference type="KEGG" id="nmg:Nmag_1682"/>
<dbReference type="InterPro" id="IPR000515">
    <property type="entry name" value="MetI-like"/>
</dbReference>
<evidence type="ECO:0000313" key="10">
    <source>
        <dbReference type="EMBL" id="ADD05258.1"/>
    </source>
</evidence>
<feature type="transmembrane region" description="Helical" evidence="7">
    <location>
        <begin position="218"/>
        <end position="245"/>
    </location>
</feature>
<feature type="region of interest" description="Disordered" evidence="8">
    <location>
        <begin position="1"/>
        <end position="42"/>
    </location>
</feature>
<dbReference type="OrthoDB" id="170044at2157"/>
<reference evidence="12" key="1">
    <citation type="submission" date="2010-02" db="EMBL/GenBank/DDBJ databases">
        <title>Complete sequence of chromosome of Natrialba magadii ATCC 43099.</title>
        <authorList>
            <consortium name="US DOE Joint Genome Institute"/>
            <person name="Lucas S."/>
            <person name="Copeland A."/>
            <person name="Lapidus A."/>
            <person name="Cheng J.-F."/>
            <person name="Bruce D."/>
            <person name="Goodwin L."/>
            <person name="Pitluck S."/>
            <person name="Davenport K."/>
            <person name="Saunders E."/>
            <person name="Detter J.C."/>
            <person name="Han C."/>
            <person name="Tapia R."/>
            <person name="Land M."/>
            <person name="Hauser L."/>
            <person name="Kyrpides N."/>
            <person name="Mikhailova N."/>
            <person name="De Castro R.E."/>
            <person name="Maupin-Furlow J.A."/>
            <person name="Woyke T."/>
        </authorList>
    </citation>
    <scope>NUCLEOTIDE SEQUENCE [LARGE SCALE GENOMIC DNA]</scope>
    <source>
        <strain evidence="12">ATCC 43099 / DSM 3394 / CCM 3739 / CIP 104546 / IAM 13178 / JCM 8861 / NBRC 102185 / NCIMB 2190 / MS3</strain>
    </source>
</reference>
<feature type="domain" description="ABC transmembrane type-1" evidence="9">
    <location>
        <begin position="171"/>
        <end position="353"/>
    </location>
</feature>
<evidence type="ECO:0000256" key="1">
    <source>
        <dbReference type="ARBA" id="ARBA00004651"/>
    </source>
</evidence>
<evidence type="ECO:0000313" key="13">
    <source>
        <dbReference type="Proteomes" id="UP000011543"/>
    </source>
</evidence>
<protein>
    <submittedName>
        <fullName evidence="10">ABC-type transport system permease protein (Probable substrate phosphate/phosphonate)</fullName>
    </submittedName>
    <submittedName>
        <fullName evidence="11">Phosphonate ABC transporter permease</fullName>
    </submittedName>
</protein>
<feature type="transmembrane region" description="Helical" evidence="7">
    <location>
        <begin position="308"/>
        <end position="325"/>
    </location>
</feature>
<dbReference type="RefSeq" id="WP_004215708.1">
    <property type="nucleotide sequence ID" value="NC_013922.1"/>
</dbReference>
<dbReference type="CDD" id="cd06261">
    <property type="entry name" value="TM_PBP2"/>
    <property type="match status" value="1"/>
</dbReference>
<dbReference type="EMBL" id="AOHS01000039">
    <property type="protein sequence ID" value="ELY29020.1"/>
    <property type="molecule type" value="Genomic_DNA"/>
</dbReference>
<evidence type="ECO:0000256" key="6">
    <source>
        <dbReference type="ARBA" id="ARBA00023136"/>
    </source>
</evidence>
<dbReference type="Pfam" id="PF00528">
    <property type="entry name" value="BPD_transp_1"/>
    <property type="match status" value="1"/>
</dbReference>
<dbReference type="AlphaFoldDB" id="D3SUK0"/>
<feature type="transmembrane region" description="Helical" evidence="7">
    <location>
        <begin position="280"/>
        <end position="301"/>
    </location>
</feature>
<evidence type="ECO:0000256" key="3">
    <source>
        <dbReference type="ARBA" id="ARBA00022475"/>
    </source>
</evidence>
<evidence type="ECO:0000256" key="8">
    <source>
        <dbReference type="SAM" id="MobiDB-lite"/>
    </source>
</evidence>
<dbReference type="InterPro" id="IPR035906">
    <property type="entry name" value="MetI-like_sf"/>
</dbReference>
<keyword evidence="2 7" id="KW-0813">Transport</keyword>
<dbReference type="eggNOG" id="arCOG00173">
    <property type="taxonomic scope" value="Archaea"/>
</dbReference>
<evidence type="ECO:0000256" key="4">
    <source>
        <dbReference type="ARBA" id="ARBA00022692"/>
    </source>
</evidence>
<comment type="similarity">
    <text evidence="7">Belongs to the binding-protein-dependent transport system permease family.</text>
</comment>
<dbReference type="Proteomes" id="UP000011543">
    <property type="component" value="Unassembled WGS sequence"/>
</dbReference>
<name>D3SUK0_NATMM</name>
<keyword evidence="4 7" id="KW-0812">Transmembrane</keyword>
<dbReference type="SUPFAM" id="SSF161098">
    <property type="entry name" value="MetI-like"/>
    <property type="match status" value="1"/>
</dbReference>
<evidence type="ECO:0000313" key="12">
    <source>
        <dbReference type="Proteomes" id="UP000001879"/>
    </source>
</evidence>
<dbReference type="NCBIfam" id="TIGR01097">
    <property type="entry name" value="PhnE"/>
    <property type="match status" value="1"/>
</dbReference>
<dbReference type="Gene3D" id="1.10.3720.10">
    <property type="entry name" value="MetI-like"/>
    <property type="match status" value="1"/>
</dbReference>
<feature type="transmembrane region" description="Helical" evidence="7">
    <location>
        <begin position="60"/>
        <end position="79"/>
    </location>
</feature>
<dbReference type="GO" id="GO:0015416">
    <property type="term" value="F:ABC-type phosphonate transporter activity"/>
    <property type="evidence" value="ECO:0007669"/>
    <property type="project" value="InterPro"/>
</dbReference>
<dbReference type="HOGENOM" id="CLU_064254_0_1_2"/>
<keyword evidence="5 7" id="KW-1133">Transmembrane helix</keyword>
<keyword evidence="6 7" id="KW-0472">Membrane</keyword>
<dbReference type="PANTHER" id="PTHR30043:SF1">
    <property type="entry name" value="ABC TRANSPORT SYSTEM PERMEASE PROTEIN P69"/>
    <property type="match status" value="1"/>
</dbReference>
<dbReference type="PATRIC" id="fig|547559.17.peg.2361"/>
<keyword evidence="12" id="KW-1185">Reference proteome</keyword>
<evidence type="ECO:0000256" key="7">
    <source>
        <dbReference type="RuleBase" id="RU363032"/>
    </source>
</evidence>
<evidence type="ECO:0000313" key="11">
    <source>
        <dbReference type="EMBL" id="ELY29020.1"/>
    </source>
</evidence>
<organism evidence="10 12">
    <name type="scientific">Natrialba magadii (strain ATCC 43099 / DSM 3394 / CCM 3739 / CIP 104546 / IAM 13178 / JCM 8861 / NBRC 102185 / NCIMB 2190 / MS3)</name>
    <name type="common">Natronobacterium magadii</name>
    <dbReference type="NCBI Taxonomy" id="547559"/>
    <lineage>
        <taxon>Archaea</taxon>
        <taxon>Methanobacteriati</taxon>
        <taxon>Methanobacteriota</taxon>
        <taxon>Stenosarchaea group</taxon>
        <taxon>Halobacteria</taxon>
        <taxon>Halobacteriales</taxon>
        <taxon>Natrialbaceae</taxon>
        <taxon>Natrialba</taxon>
    </lineage>
</organism>
<accession>D3SUK0</accession>
<dbReference type="GeneID" id="8824522"/>
<evidence type="ECO:0000259" key="9">
    <source>
        <dbReference type="PROSITE" id="PS50928"/>
    </source>
</evidence>
<dbReference type="STRING" id="547559.Nmag_1682"/>
<evidence type="ECO:0000256" key="5">
    <source>
        <dbReference type="ARBA" id="ARBA00022989"/>
    </source>
</evidence>
<dbReference type="GO" id="GO:0005886">
    <property type="term" value="C:plasma membrane"/>
    <property type="evidence" value="ECO:0007669"/>
    <property type="project" value="UniProtKB-SubCell"/>
</dbReference>
<gene>
    <name evidence="10" type="primary">phnE2</name>
    <name evidence="10" type="ordered locus">Nmag_1682</name>
    <name evidence="11" type="ORF">C500_11945</name>
</gene>
<dbReference type="PaxDb" id="547559-Nmag_1682"/>
<dbReference type="Proteomes" id="UP000001879">
    <property type="component" value="Chromosome"/>
</dbReference>
<feature type="transmembrane region" description="Helical" evidence="7">
    <location>
        <begin position="175"/>
        <end position="197"/>
    </location>
</feature>
<dbReference type="PROSITE" id="PS50928">
    <property type="entry name" value="ABC_TM1"/>
    <property type="match status" value="1"/>
</dbReference>
<dbReference type="PANTHER" id="PTHR30043">
    <property type="entry name" value="PHOSPHONATES TRANSPORT SYSTEM PERMEASE PROTEIN"/>
    <property type="match status" value="1"/>
</dbReference>
<reference evidence="10 12" key="2">
    <citation type="journal article" date="2012" name="BMC Genomics">
        <title>A comparative genomics perspective on the genetic content of the alkaliphilic haloarchaeon Natrialba magadii ATCC 43099T.</title>
        <authorList>
            <person name="Siddaramappa S."/>
            <person name="Challacombe J.F."/>
            <person name="Decastro R.E."/>
            <person name="Pfeiffer F."/>
            <person name="Sastre D.E."/>
            <person name="Gimenez M.I."/>
            <person name="Paggi R.A."/>
            <person name="Detter J.C."/>
            <person name="Davenport K.W."/>
            <person name="Goodwin L.A."/>
            <person name="Kyrpides N."/>
            <person name="Tapia R."/>
            <person name="Pitluck S."/>
            <person name="Lucas S."/>
            <person name="Woyke T."/>
            <person name="Maupin-Furlow J.A."/>
        </authorList>
    </citation>
    <scope>NUCLEOTIDE SEQUENCE [LARGE SCALE GENOMIC DNA]</scope>
    <source>
        <strain evidence="10">ATCC 43099</strain>
        <strain evidence="12">ATCC 43099 / DSM 3394 / CCM 3739 / CIP 104546 / IAM 13178 / JCM 8861 / NBRC 102185 / NCIMB 2190 / MS3</strain>
    </source>
</reference>
<sequence>MTDSQESRRSGTATEAETQSETESEPLPDGGVDKSKPLESASAGVNEQFENIRKTRRQRAIGWVVLTVSIVFVTIQGLVATEFFSDRTRFTWSHFAERMGDYFPITTNEIPGLDAGIPFLDVGAYWEFIVSNELIYDPEVGRLIFQFPPYLGDYYAFFFEELGMFTIFGEAGTTLAMGVVGTILGFPLALLFSVLASERVTPFPINLIFRAIMSFIRSIPAIVWALIFVALVGLGAAAATLAIALNTIGNLGRLFVEELEELEQGPIEAMRTTGASKPQVVFFGMLSQVRTSFIAWTLYILEINVRSAVTVGVIGAGGLGAVVATQESRLMFGNMMATLFVIFVLVFIVELFSQRLRARLRSDQEKQSIRELITGFPNRMADSLLR</sequence>
<keyword evidence="3" id="KW-1003">Cell membrane</keyword>
<dbReference type="EMBL" id="CP001932">
    <property type="protein sequence ID" value="ADD05258.1"/>
    <property type="molecule type" value="Genomic_DNA"/>
</dbReference>